<dbReference type="PANTHER" id="PTHR10430">
    <property type="entry name" value="PEROXIREDOXIN"/>
    <property type="match status" value="1"/>
</dbReference>
<dbReference type="Gene3D" id="3.40.30.10">
    <property type="entry name" value="Glutaredoxin"/>
    <property type="match status" value="1"/>
</dbReference>
<sequence>MLRHGKSKVSHKQQADQTAISIRPALRRKSMTIKVGDRLPAATFKVKTADGVTEMTTDDVFKGRKVVLFAVPGAFTPTCSLNHLPGYLENRDAILAKGVDQIAVVAVNDPFVMGAWAQSTGGEGKILFLADGSATFTKAAGLDIDLSGGGLGVRSKRYSAIVEDGVVKSLNIEEQPGQAVTSAASALLAQL</sequence>
<dbReference type="InterPro" id="IPR013740">
    <property type="entry name" value="Redoxin"/>
</dbReference>
<dbReference type="PANTHER" id="PTHR10430:SF16">
    <property type="entry name" value="PEROXIREDOXIN-5, MITOCHONDRIAL"/>
    <property type="match status" value="1"/>
</dbReference>
<evidence type="ECO:0000256" key="3">
    <source>
        <dbReference type="ARBA" id="ARBA00023002"/>
    </source>
</evidence>
<evidence type="ECO:0000256" key="6">
    <source>
        <dbReference type="RuleBase" id="RU366011"/>
    </source>
</evidence>
<dbReference type="InterPro" id="IPR036249">
    <property type="entry name" value="Thioredoxin-like_sf"/>
</dbReference>
<comment type="function">
    <text evidence="6">Thiol-specific peroxidase that catalyzes the reduction of hydrogen peroxide and organic hydroperoxides to water and alcohols, respectively. Plays a role in cell protection against oxidative stress by detoxifying peroxides.</text>
</comment>
<dbReference type="FunFam" id="3.40.30.10:FF:000020">
    <property type="entry name" value="Peroxiredoxin"/>
    <property type="match status" value="1"/>
</dbReference>
<feature type="domain" description="Thioredoxin" evidence="7">
    <location>
        <begin position="33"/>
        <end position="191"/>
    </location>
</feature>
<dbReference type="KEGG" id="bme:BMEI1456"/>
<dbReference type="GO" id="GO:0008379">
    <property type="term" value="F:thioredoxin peroxidase activity"/>
    <property type="evidence" value="ECO:0007669"/>
    <property type="project" value="InterPro"/>
</dbReference>
<dbReference type="Proteomes" id="UP000000419">
    <property type="component" value="Chromosome I"/>
</dbReference>
<organism evidence="8 9">
    <name type="scientific">Brucella melitensis biotype 1 (strain ATCC 23456 / CCUG 17765 / NCTC 10094 / 16M)</name>
    <dbReference type="NCBI Taxonomy" id="224914"/>
    <lineage>
        <taxon>Bacteria</taxon>
        <taxon>Pseudomonadati</taxon>
        <taxon>Pseudomonadota</taxon>
        <taxon>Alphaproteobacteria</taxon>
        <taxon>Hyphomicrobiales</taxon>
        <taxon>Brucellaceae</taxon>
        <taxon>Brucella/Ochrobactrum group</taxon>
        <taxon>Brucella</taxon>
    </lineage>
</organism>
<reference evidence="8 9" key="1">
    <citation type="journal article" date="2002" name="Proc. Natl. Acad. Sci. U.S.A.">
        <title>The genome sequence of the facultative intracellular pathogen Brucella melitensis.</title>
        <authorList>
            <person name="DelVecchio V.G."/>
            <person name="Kapatral V."/>
            <person name="Redkar R.J."/>
            <person name="Patra G."/>
            <person name="Mujer C."/>
            <person name="Los T."/>
            <person name="Ivanova N."/>
            <person name="Anderson I."/>
            <person name="Bhattacharyya A."/>
            <person name="Lykidis A."/>
            <person name="Reznik G."/>
            <person name="Jablonski L."/>
            <person name="Larsen N."/>
            <person name="D'Souza M."/>
            <person name="Bernal A."/>
            <person name="Mazur M."/>
            <person name="Goltsman E."/>
            <person name="Selkov E."/>
            <person name="Elzer P.H."/>
            <person name="Hagius S."/>
            <person name="O'Callaghan D."/>
            <person name="Letesson J.J."/>
            <person name="Haselkorn R."/>
            <person name="Kyrpides N."/>
            <person name="Overbeek R."/>
        </authorList>
    </citation>
    <scope>NUCLEOTIDE SEQUENCE [LARGE SCALE GENOMIC DNA]</scope>
    <source>
        <strain evidence="9">ATCC 23456 / CCUG 17765 / NCTC 10094 / 16M</strain>
    </source>
</reference>
<comment type="catalytic activity">
    <reaction evidence="6">
        <text>a hydroperoxide + 2 glutathione = an alcohol + glutathione disulfide + H2O</text>
        <dbReference type="Rhea" id="RHEA:62632"/>
        <dbReference type="ChEBI" id="CHEBI:15377"/>
        <dbReference type="ChEBI" id="CHEBI:30879"/>
        <dbReference type="ChEBI" id="CHEBI:35924"/>
        <dbReference type="ChEBI" id="CHEBI:57925"/>
        <dbReference type="ChEBI" id="CHEBI:58297"/>
        <dbReference type="EC" id="1.11.1.27"/>
    </reaction>
</comment>
<evidence type="ECO:0000313" key="8">
    <source>
        <dbReference type="EMBL" id="AAL52637.1"/>
    </source>
</evidence>
<dbReference type="GO" id="GO:0005737">
    <property type="term" value="C:cytoplasm"/>
    <property type="evidence" value="ECO:0007669"/>
    <property type="project" value="TreeGrafter"/>
</dbReference>
<dbReference type="PROSITE" id="PS51352">
    <property type="entry name" value="THIOREDOXIN_2"/>
    <property type="match status" value="1"/>
</dbReference>
<dbReference type="GO" id="GO:0042744">
    <property type="term" value="P:hydrogen peroxide catabolic process"/>
    <property type="evidence" value="ECO:0007669"/>
    <property type="project" value="TreeGrafter"/>
</dbReference>
<dbReference type="SUPFAM" id="SSF52833">
    <property type="entry name" value="Thioredoxin-like"/>
    <property type="match status" value="1"/>
</dbReference>
<dbReference type="GO" id="GO:0045454">
    <property type="term" value="P:cell redox homeostasis"/>
    <property type="evidence" value="ECO:0007669"/>
    <property type="project" value="TreeGrafter"/>
</dbReference>
<dbReference type="EC" id="1.11.1.27" evidence="6"/>
<dbReference type="PIR" id="AB3434">
    <property type="entry name" value="AB3434"/>
</dbReference>
<keyword evidence="9" id="KW-1185">Reference proteome</keyword>
<evidence type="ECO:0000256" key="4">
    <source>
        <dbReference type="ARBA" id="ARBA00023284"/>
    </source>
</evidence>
<accession>Q8YFR4</accession>
<evidence type="ECO:0000256" key="1">
    <source>
        <dbReference type="ARBA" id="ARBA00022559"/>
    </source>
</evidence>
<keyword evidence="4 6" id="KW-0676">Redox-active center</keyword>
<evidence type="ECO:0000256" key="5">
    <source>
        <dbReference type="PIRSR" id="PIRSR637944-1"/>
    </source>
</evidence>
<dbReference type="InterPro" id="IPR013766">
    <property type="entry name" value="Thioredoxin_domain"/>
</dbReference>
<dbReference type="CDD" id="cd03013">
    <property type="entry name" value="PRX5_like"/>
    <property type="match status" value="1"/>
</dbReference>
<dbReference type="GO" id="GO:0034599">
    <property type="term" value="P:cellular response to oxidative stress"/>
    <property type="evidence" value="ECO:0007669"/>
    <property type="project" value="InterPro"/>
</dbReference>
<dbReference type="InterPro" id="IPR037944">
    <property type="entry name" value="PRX5-like"/>
</dbReference>
<name>Q8YFR4_BRUME</name>
<dbReference type="AlphaFoldDB" id="Q8YFR4"/>
<evidence type="ECO:0000256" key="2">
    <source>
        <dbReference type="ARBA" id="ARBA00022862"/>
    </source>
</evidence>
<dbReference type="EMBL" id="AE008917">
    <property type="protein sequence ID" value="AAL52637.1"/>
    <property type="molecule type" value="Genomic_DNA"/>
</dbReference>
<evidence type="ECO:0000313" key="9">
    <source>
        <dbReference type="Proteomes" id="UP000000419"/>
    </source>
</evidence>
<proteinExistence type="inferred from homology"/>
<keyword evidence="2 6" id="KW-0049">Antioxidant</keyword>
<feature type="active site" description="Cysteine sulfenic acid (-SOH) intermediate" evidence="5">
    <location>
        <position position="79"/>
    </location>
</feature>
<protein>
    <recommendedName>
        <fullName evidence="6">Glutathione-dependent peroxiredoxin</fullName>
        <ecNumber evidence="6">1.11.1.27</ecNumber>
    </recommendedName>
</protein>
<keyword evidence="3 6" id="KW-0560">Oxidoreductase</keyword>
<dbReference type="eggNOG" id="COG0678">
    <property type="taxonomic scope" value="Bacteria"/>
</dbReference>
<evidence type="ECO:0000259" key="7">
    <source>
        <dbReference type="PROSITE" id="PS51352"/>
    </source>
</evidence>
<keyword evidence="1 6" id="KW-0575">Peroxidase</keyword>
<comment type="similarity">
    <text evidence="6">Belongs to the peroxiredoxin family. Prx5 subfamily.</text>
</comment>
<dbReference type="Pfam" id="PF08534">
    <property type="entry name" value="Redoxin"/>
    <property type="match status" value="1"/>
</dbReference>
<gene>
    <name evidence="8" type="ordered locus">BMEI1456</name>
</gene>